<dbReference type="RefSeq" id="WP_258335814.1">
    <property type="nucleotide sequence ID" value="NZ_JANRHJ010000009.1"/>
</dbReference>
<keyword evidence="2" id="KW-1185">Reference proteome</keyword>
<accession>A0AAW5N5W5</accession>
<reference evidence="1 2" key="1">
    <citation type="submission" date="2022-08" db="EMBL/GenBank/DDBJ databases">
        <authorList>
            <person name="Zeman M."/>
            <person name="Kubasova T."/>
        </authorList>
    </citation>
    <scope>NUCLEOTIDE SEQUENCE [LARGE SCALE GENOMIC DNA]</scope>
    <source>
        <strain evidence="1 2">ET62</strain>
    </source>
</reference>
<dbReference type="Gene3D" id="1.10.10.10">
    <property type="entry name" value="Winged helix-like DNA-binding domain superfamily/Winged helix DNA-binding domain"/>
    <property type="match status" value="1"/>
</dbReference>
<dbReference type="EMBL" id="JANRHJ010000009">
    <property type="protein sequence ID" value="MCR8874138.1"/>
    <property type="molecule type" value="Genomic_DNA"/>
</dbReference>
<evidence type="ECO:0000313" key="1">
    <source>
        <dbReference type="EMBL" id="MCR8874138.1"/>
    </source>
</evidence>
<proteinExistence type="predicted"/>
<dbReference type="AlphaFoldDB" id="A0AAW5N5W5"/>
<comment type="caution">
    <text evidence="1">The sequence shown here is derived from an EMBL/GenBank/DDBJ whole genome shotgun (WGS) entry which is preliminary data.</text>
</comment>
<sequence length="250" mass="29090">MEKVEYQFTQVPTKLMILLDVNCRSMLFTLCQLASHYAKDGGRFFRTNADLSLESRLSQKLVIATLDTLYTHGIVEIWSAGKGKGKQANYYKLNYARFKEFESLDMDELKNPELQLPMVDYRAKGYSPSYLKKNTQNVSQEIPNDFPRISQITNNINNIENIDNEENKKNIDNKEGINNKENKRKFEVNCIMEIDNKDKAKLLFNNDEFNYIIGKLIDKGLSRDEIMDELKINNPKCYDYFNRASSQLSS</sequence>
<dbReference type="InterPro" id="IPR036388">
    <property type="entry name" value="WH-like_DNA-bd_sf"/>
</dbReference>
<protein>
    <recommendedName>
        <fullName evidence="3">Helix-turn-helix domain-containing protein</fullName>
    </recommendedName>
</protein>
<dbReference type="Proteomes" id="UP001204579">
    <property type="component" value="Unassembled WGS sequence"/>
</dbReference>
<gene>
    <name evidence="1" type="ORF">NW209_08955</name>
</gene>
<organism evidence="1 2">
    <name type="scientific">Phocaeicola barnesiae</name>
    <dbReference type="NCBI Taxonomy" id="376804"/>
    <lineage>
        <taxon>Bacteria</taxon>
        <taxon>Pseudomonadati</taxon>
        <taxon>Bacteroidota</taxon>
        <taxon>Bacteroidia</taxon>
        <taxon>Bacteroidales</taxon>
        <taxon>Bacteroidaceae</taxon>
        <taxon>Phocaeicola</taxon>
    </lineage>
</organism>
<evidence type="ECO:0008006" key="3">
    <source>
        <dbReference type="Google" id="ProtNLM"/>
    </source>
</evidence>
<evidence type="ECO:0000313" key="2">
    <source>
        <dbReference type="Proteomes" id="UP001204579"/>
    </source>
</evidence>
<name>A0AAW5N5W5_9BACT</name>